<comment type="caution">
    <text evidence="2">The sequence shown here is derived from an EMBL/GenBank/DDBJ whole genome shotgun (WGS) entry which is preliminary data.</text>
</comment>
<evidence type="ECO:0000313" key="2">
    <source>
        <dbReference type="EMBL" id="RGE86491.1"/>
    </source>
</evidence>
<accession>A0A3E3K0Z1</accession>
<sequence length="123" mass="13253">MRVKGQKSGVMRIFQALLVSYIITGILLLVLAVLLYKLNLDKGKVTAGITGIYVVSAFAGGFLIGKLQKVRKFIWGLMLGILYFLLLVLVSFGVYHTLQGDVMQIVTTLVLCAAGGMLGGMLS</sequence>
<dbReference type="NCBIfam" id="TIGR04086">
    <property type="entry name" value="TIGR04086_membr"/>
    <property type="match status" value="1"/>
</dbReference>
<name>A0A3E3K0Z1_9FIRM</name>
<gene>
    <name evidence="2" type="ORF">DW016_10575</name>
</gene>
<feature type="transmembrane region" description="Helical" evidence="1">
    <location>
        <begin position="74"/>
        <end position="96"/>
    </location>
</feature>
<dbReference type="InterPro" id="IPR023804">
    <property type="entry name" value="DUF3792_TM"/>
</dbReference>
<dbReference type="EMBL" id="QVLX01000005">
    <property type="protein sequence ID" value="RGE86491.1"/>
    <property type="molecule type" value="Genomic_DNA"/>
</dbReference>
<proteinExistence type="predicted"/>
<evidence type="ECO:0000313" key="3">
    <source>
        <dbReference type="Proteomes" id="UP000261080"/>
    </source>
</evidence>
<feature type="transmembrane region" description="Helical" evidence="1">
    <location>
        <begin position="102"/>
        <end position="122"/>
    </location>
</feature>
<dbReference type="Proteomes" id="UP000261080">
    <property type="component" value="Unassembled WGS sequence"/>
</dbReference>
<feature type="transmembrane region" description="Helical" evidence="1">
    <location>
        <begin position="48"/>
        <end position="67"/>
    </location>
</feature>
<dbReference type="AlphaFoldDB" id="A0A3E3K0Z1"/>
<evidence type="ECO:0000256" key="1">
    <source>
        <dbReference type="SAM" id="Phobius"/>
    </source>
</evidence>
<keyword evidence="1" id="KW-0812">Transmembrane</keyword>
<dbReference type="GeneID" id="97193198"/>
<feature type="transmembrane region" description="Helical" evidence="1">
    <location>
        <begin position="12"/>
        <end position="36"/>
    </location>
</feature>
<keyword evidence="1" id="KW-0472">Membrane</keyword>
<keyword evidence="3" id="KW-1185">Reference proteome</keyword>
<protein>
    <submittedName>
        <fullName evidence="2">TIGR04086 family membrane protein</fullName>
    </submittedName>
</protein>
<organism evidence="2 3">
    <name type="scientific">Sellimonas intestinalis</name>
    <dbReference type="NCBI Taxonomy" id="1653434"/>
    <lineage>
        <taxon>Bacteria</taxon>
        <taxon>Bacillati</taxon>
        <taxon>Bacillota</taxon>
        <taxon>Clostridia</taxon>
        <taxon>Lachnospirales</taxon>
        <taxon>Lachnospiraceae</taxon>
        <taxon>Sellimonas</taxon>
    </lineage>
</organism>
<dbReference type="OrthoDB" id="1779887at2"/>
<dbReference type="RefSeq" id="WP_024732964.1">
    <property type="nucleotide sequence ID" value="NZ_BAABYU010000001.1"/>
</dbReference>
<reference evidence="2 3" key="1">
    <citation type="submission" date="2018-08" db="EMBL/GenBank/DDBJ databases">
        <title>A genome reference for cultivated species of the human gut microbiota.</title>
        <authorList>
            <person name="Zou Y."/>
            <person name="Xue W."/>
            <person name="Luo G."/>
        </authorList>
    </citation>
    <scope>NUCLEOTIDE SEQUENCE [LARGE SCALE GENOMIC DNA]</scope>
    <source>
        <strain evidence="2 3">AF37-2AT</strain>
    </source>
</reference>
<dbReference type="Pfam" id="PF12670">
    <property type="entry name" value="DUF3792"/>
    <property type="match status" value="1"/>
</dbReference>
<keyword evidence="1" id="KW-1133">Transmembrane helix</keyword>